<dbReference type="EMBL" id="CP025257">
    <property type="protein sequence ID" value="AUF83783.1"/>
    <property type="molecule type" value="Genomic_DNA"/>
</dbReference>
<name>A0A2K9BP15_9MOLU</name>
<accession>A0A2K9BP15</accession>
<dbReference type="KEGG" id="msyr:CXP39_03155"/>
<reference evidence="2 3" key="1">
    <citation type="submission" date="2017-12" db="EMBL/GenBank/DDBJ databases">
        <title>Mesoplasma syrphidae YJS, Complete Genome.</title>
        <authorList>
            <person name="Knight T.F."/>
            <person name="Citino T."/>
            <person name="Rubinstein R."/>
            <person name="Neuschaefer Z."/>
        </authorList>
    </citation>
    <scope>NUCLEOTIDE SEQUENCE [LARGE SCALE GENOMIC DNA]</scope>
    <source>
        <strain evidence="2 3">YJS</strain>
    </source>
</reference>
<feature type="transmembrane region" description="Helical" evidence="1">
    <location>
        <begin position="7"/>
        <end position="27"/>
    </location>
</feature>
<dbReference type="Proteomes" id="UP000233419">
    <property type="component" value="Chromosome"/>
</dbReference>
<protein>
    <submittedName>
        <fullName evidence="2">DUF4091 domain-containing protein</fullName>
    </submittedName>
</protein>
<keyword evidence="1" id="KW-1133">Transmembrane helix</keyword>
<keyword evidence="3" id="KW-1185">Reference proteome</keyword>
<sequence>MVVKKIFIWATTLTVFLASFLGVFAYFNISHISGRNVYLSGFKNQGHVNNNDYHAFFADEADNMALYKPTELSKDINNAKFYGNFDSYKYAYKPDINLNAWKNDNVNTQIVFTNKVDIDNEGVEIKIQNEEELSNKKVYIKYGFNDFVYASKNYNNKLRILNPSGVHETLLVPEKMTEKKVLNNVVANKVNVAYFRILTTPQTEAQSVKIKVNIEKNGTVLTTNTIYLNISEYCLPTEDFETSVFAFSNFSRAANYWQQGQIPKEIKDPTNPLEFINHTWRYLEEEYKYMAQVQKHTSFISNIVPVIDPSNLDKYYWTSESINMSLMEWRRSADGKIYATERSWEALKFYLEKMYEIGMRKFYMQGFQSSWALNSDSFYVYDEVLKKHIKIPFGSGIEGNQNMKMILDQITEKRQSKFIDTPDMEYIIYTDEKSTVVNADIIAWLDEYDKTRSNYKFAMSAWERDIDYSNITKLYNADMIWIYFLDVYNENNANFSAFVKERKKLGKQTGQYFLDADNSFNLTRAEPGINSYLLLALSKENAGHYMKYSLNAWNPKFATWSSDYEERDEYGGPKEIQYLSGDTLLAYPAYSPENAPKQGNIEFIPSVRLEALIQGSNLVKKLNFLRSNNYMSEKEYYKIYENIDIRNKNSKIMSNQKFNLNYRDTSLLNEINKNFKLNSSILKMFSPKAKNDETTAYKVIRNYVDTFNKKG</sequence>
<organism evidence="2 3">
    <name type="scientific">Mesoplasma syrphidae</name>
    <dbReference type="NCBI Taxonomy" id="225999"/>
    <lineage>
        <taxon>Bacteria</taxon>
        <taxon>Bacillati</taxon>
        <taxon>Mycoplasmatota</taxon>
        <taxon>Mollicutes</taxon>
        <taxon>Entomoplasmatales</taxon>
        <taxon>Entomoplasmataceae</taxon>
        <taxon>Mesoplasma</taxon>
    </lineage>
</organism>
<dbReference type="AlphaFoldDB" id="A0A2K9BP15"/>
<gene>
    <name evidence="2" type="ORF">CXP39_03155</name>
</gene>
<evidence type="ECO:0000313" key="3">
    <source>
        <dbReference type="Proteomes" id="UP000233419"/>
    </source>
</evidence>
<evidence type="ECO:0000256" key="1">
    <source>
        <dbReference type="SAM" id="Phobius"/>
    </source>
</evidence>
<keyword evidence="1" id="KW-0812">Transmembrane</keyword>
<evidence type="ECO:0000313" key="2">
    <source>
        <dbReference type="EMBL" id="AUF83783.1"/>
    </source>
</evidence>
<keyword evidence="1" id="KW-0472">Membrane</keyword>
<proteinExistence type="predicted"/>